<evidence type="ECO:0000313" key="1">
    <source>
        <dbReference type="EMBL" id="MCW4589334.1"/>
    </source>
</evidence>
<sequence>MSDDKTKKRPKDASEINVHEPYEVAYWTKKFDVSAAELRDAVNAVGVSAAKVAKHLGKSL</sequence>
<organism evidence="1 2">
    <name type="scientific">Gluconacetobacter entanii</name>
    <dbReference type="NCBI Taxonomy" id="108528"/>
    <lineage>
        <taxon>Bacteria</taxon>
        <taxon>Pseudomonadati</taxon>
        <taxon>Pseudomonadota</taxon>
        <taxon>Alphaproteobacteria</taxon>
        <taxon>Acetobacterales</taxon>
        <taxon>Acetobacteraceae</taxon>
        <taxon>Gluconacetobacter</taxon>
    </lineage>
</organism>
<evidence type="ECO:0000313" key="2">
    <source>
        <dbReference type="Proteomes" id="UP001526337"/>
    </source>
</evidence>
<protein>
    <submittedName>
        <fullName evidence="1">DUF3606 domain-containing protein</fullName>
    </submittedName>
</protein>
<dbReference type="Proteomes" id="UP001526337">
    <property type="component" value="Unassembled WGS sequence"/>
</dbReference>
<comment type="caution">
    <text evidence="1">The sequence shown here is derived from an EMBL/GenBank/DDBJ whole genome shotgun (WGS) entry which is preliminary data.</text>
</comment>
<dbReference type="Pfam" id="PF12244">
    <property type="entry name" value="DUF3606"/>
    <property type="match status" value="1"/>
</dbReference>
<gene>
    <name evidence="1" type="ORF">NO263_01860</name>
</gene>
<reference evidence="1 2" key="1">
    <citation type="submission" date="2022-07" db="EMBL/GenBank/DDBJ databases">
        <title>Genome stability of Gluconacetobacter entanii AV429.</title>
        <authorList>
            <person name="Trcek J."/>
            <person name="Cepec E."/>
        </authorList>
    </citation>
    <scope>NUCLEOTIDE SEQUENCE [LARGE SCALE GENOMIC DNA]</scope>
    <source>
        <strain evidence="1 2">AV429_2022</strain>
    </source>
</reference>
<dbReference type="InterPro" id="IPR022037">
    <property type="entry name" value="DUF3606"/>
</dbReference>
<dbReference type="EMBL" id="JANGSQ010000074">
    <property type="protein sequence ID" value="MCW4589334.1"/>
    <property type="molecule type" value="Genomic_DNA"/>
</dbReference>
<accession>A0ABT3K1Q1</accession>
<name>A0ABT3K1Q1_9PROT</name>
<keyword evidence="2" id="KW-1185">Reference proteome</keyword>
<proteinExistence type="predicted"/>
<dbReference type="RefSeq" id="WP_082086117.1">
    <property type="nucleotide sequence ID" value="NZ_JABJWD010000078.1"/>
</dbReference>